<reference evidence="3" key="1">
    <citation type="submission" date="2018-06" db="EMBL/GenBank/DDBJ databases">
        <title>Description of Blautia argi sp. nov., a new anaerobic isolated from dog feces.</title>
        <authorList>
            <person name="Chang Y.-H."/>
            <person name="Paek J."/>
            <person name="Shin Y."/>
        </authorList>
    </citation>
    <scope>NUCLEOTIDE SEQUENCE [LARGE SCALE GENOMIC DNA]</scope>
    <source>
        <strain evidence="3">KCTC 15426</strain>
    </source>
</reference>
<feature type="transmembrane region" description="Helical" evidence="1">
    <location>
        <begin position="87"/>
        <end position="107"/>
    </location>
</feature>
<keyword evidence="3" id="KW-1185">Reference proteome</keyword>
<keyword evidence="1" id="KW-0812">Transmembrane</keyword>
<feature type="transmembrane region" description="Helical" evidence="1">
    <location>
        <begin position="147"/>
        <end position="175"/>
    </location>
</feature>
<sequence length="181" mass="19926">MEGKSVDQVLSEMGTPKEVAERFNQEMKSPSKRKNFWSVIIVCVLGGIVLAGILGSMWFRFFKQQAVSIVGGADGPTSVFIAGKPGWNGYLISSIGFIFGCISAGLLCKYGKKAQKRSYVKCTVLSLVGLVCAFVPFLFPFLENLQWIFYLGVTEITLAPGLILNLITLCCSMVFMRKNEK</sequence>
<keyword evidence="1" id="KW-1133">Transmembrane helix</keyword>
<name>A0A2Z4UCC7_9FIRM</name>
<organism evidence="2 3">
    <name type="scientific">Blautia argi</name>
    <dbReference type="NCBI Taxonomy" id="1912897"/>
    <lineage>
        <taxon>Bacteria</taxon>
        <taxon>Bacillati</taxon>
        <taxon>Bacillota</taxon>
        <taxon>Clostridia</taxon>
        <taxon>Lachnospirales</taxon>
        <taxon>Lachnospiraceae</taxon>
        <taxon>Blautia</taxon>
    </lineage>
</organism>
<protein>
    <submittedName>
        <fullName evidence="2">Uncharacterized protein</fullName>
    </submittedName>
</protein>
<dbReference type="OrthoDB" id="2085884at2"/>
<gene>
    <name evidence="2" type="ORF">DQQ01_11560</name>
</gene>
<evidence type="ECO:0000313" key="3">
    <source>
        <dbReference type="Proteomes" id="UP000250003"/>
    </source>
</evidence>
<dbReference type="EMBL" id="CP030280">
    <property type="protein sequence ID" value="AWY98681.1"/>
    <property type="molecule type" value="Genomic_DNA"/>
</dbReference>
<feature type="transmembrane region" description="Helical" evidence="1">
    <location>
        <begin position="119"/>
        <end position="141"/>
    </location>
</feature>
<evidence type="ECO:0000313" key="2">
    <source>
        <dbReference type="EMBL" id="AWY98681.1"/>
    </source>
</evidence>
<accession>A0A2Z4UCC7</accession>
<dbReference type="Proteomes" id="UP000250003">
    <property type="component" value="Chromosome"/>
</dbReference>
<dbReference type="KEGG" id="blau:DQQ01_11560"/>
<dbReference type="AlphaFoldDB" id="A0A2Z4UCC7"/>
<evidence type="ECO:0000256" key="1">
    <source>
        <dbReference type="SAM" id="Phobius"/>
    </source>
</evidence>
<keyword evidence="1" id="KW-0472">Membrane</keyword>
<feature type="transmembrane region" description="Helical" evidence="1">
    <location>
        <begin position="36"/>
        <end position="59"/>
    </location>
</feature>
<proteinExistence type="predicted"/>
<dbReference type="RefSeq" id="WP_111920167.1">
    <property type="nucleotide sequence ID" value="NZ_CAUWHR010000008.1"/>
</dbReference>